<gene>
    <name evidence="2" type="ORF">ACFQ1M_13960</name>
</gene>
<protein>
    <submittedName>
        <fullName evidence="2">T9SS type B sorting domain-containing protein</fullName>
    </submittedName>
</protein>
<accession>A0ABW3D2F0</accession>
<proteinExistence type="predicted"/>
<dbReference type="Pfam" id="PF19081">
    <property type="entry name" value="Ig_7"/>
    <property type="match status" value="1"/>
</dbReference>
<dbReference type="Proteomes" id="UP001596978">
    <property type="component" value="Unassembled WGS sequence"/>
</dbReference>
<dbReference type="InterPro" id="IPR044023">
    <property type="entry name" value="Ig_7"/>
</dbReference>
<dbReference type="NCBIfam" id="TIGR04131">
    <property type="entry name" value="Bac_Flav_CTERM"/>
    <property type="match status" value="1"/>
</dbReference>
<name>A0ABW3D2F0_9FLAO</name>
<organism evidence="2 3">
    <name type="scientific">Sungkyunkwania multivorans</name>
    <dbReference type="NCBI Taxonomy" id="1173618"/>
    <lineage>
        <taxon>Bacteria</taxon>
        <taxon>Pseudomonadati</taxon>
        <taxon>Bacteroidota</taxon>
        <taxon>Flavobacteriia</taxon>
        <taxon>Flavobacteriales</taxon>
        <taxon>Flavobacteriaceae</taxon>
        <taxon>Sungkyunkwania</taxon>
    </lineage>
</organism>
<dbReference type="InterPro" id="IPR026341">
    <property type="entry name" value="T9SS_type_B"/>
</dbReference>
<keyword evidence="3" id="KW-1185">Reference proteome</keyword>
<evidence type="ECO:0000313" key="2">
    <source>
        <dbReference type="EMBL" id="MFD0863314.1"/>
    </source>
</evidence>
<reference evidence="3" key="1">
    <citation type="journal article" date="2019" name="Int. J. Syst. Evol. Microbiol.">
        <title>The Global Catalogue of Microorganisms (GCM) 10K type strain sequencing project: providing services to taxonomists for standard genome sequencing and annotation.</title>
        <authorList>
            <consortium name="The Broad Institute Genomics Platform"/>
            <consortium name="The Broad Institute Genome Sequencing Center for Infectious Disease"/>
            <person name="Wu L."/>
            <person name="Ma J."/>
        </authorList>
    </citation>
    <scope>NUCLEOTIDE SEQUENCE [LARGE SCALE GENOMIC DNA]</scope>
    <source>
        <strain evidence="3">CCUG 62952</strain>
    </source>
</reference>
<evidence type="ECO:0000259" key="1">
    <source>
        <dbReference type="Pfam" id="PF19081"/>
    </source>
</evidence>
<feature type="domain" description="Ig-like" evidence="1">
    <location>
        <begin position="334"/>
        <end position="415"/>
    </location>
</feature>
<sequence>MGINKIEWTNRSFGALILIGLFFLIGLSQTKAQLGFCSGDKGAPIFEENFGIGSQNGPPLPNGVTTYSYVDAAPQDGSYTISSQMGQLGSWHVTGDRTPGDVNGKAFIVNASFTADQFYSREIADLCENTFYEFSAWLLNVYDLDASACSNGGIPINVRFEIWDETDTALLASGDTGEIHATSSPTWERYGLVFQTAAGQSTVILKMRNNGDGGCGNDLAIDDISFSSCGDTTVINSSIAGANIFCASEAPITATLTATPDFSVFPVHFFQWQESIDGISYTDIVGETTSSYTTPPLSASRYFRVNVASDPINLGSPFCSSLSEPFQIEIFPVPTKPVSRGDKVICIDESIPSLMVDAAAEESVRWFRFPTGGTPIANGTTFLSSTAGTYYAEAFIPGINCVSQDRTAVSLTINPTPTVLPDVIDATLCTGQETKFLSAGTTGQEYVWSTGEESEVIEISAPGTYTVTIIDPMTRCDVSRTFSVSGIDPPVFGTPPFTVGASVVLETTNTGDFEFSLDGINYQDSNIFPYIEGGIYTAYARNKEGCDPATIQFFHLRIPEFFTPNNDGYNDSFSIRDLSFFGNSTIHIFDRFGKLLKSGPGTNFNWDGTVLNQPLPSGDYWYRITIDGNEFKGHFSLKR</sequence>
<comment type="caution">
    <text evidence="2">The sequence shown here is derived from an EMBL/GenBank/DDBJ whole genome shotgun (WGS) entry which is preliminary data.</text>
</comment>
<evidence type="ECO:0000313" key="3">
    <source>
        <dbReference type="Proteomes" id="UP001596978"/>
    </source>
</evidence>
<dbReference type="EMBL" id="JBHTJH010000017">
    <property type="protein sequence ID" value="MFD0863314.1"/>
    <property type="molecule type" value="Genomic_DNA"/>
</dbReference>
<dbReference type="RefSeq" id="WP_386409239.1">
    <property type="nucleotide sequence ID" value="NZ_JBHTJH010000017.1"/>
</dbReference>
<dbReference type="Pfam" id="PF13585">
    <property type="entry name" value="CHU_C"/>
    <property type="match status" value="1"/>
</dbReference>